<protein>
    <submittedName>
        <fullName evidence="8">NAD(P)/FAD-dependent oxidoreductase</fullName>
    </submittedName>
</protein>
<evidence type="ECO:0000256" key="3">
    <source>
        <dbReference type="ARBA" id="ARBA00022827"/>
    </source>
</evidence>
<name>A0ABN2S0V6_9PSEU</name>
<dbReference type="RefSeq" id="WP_344427168.1">
    <property type="nucleotide sequence ID" value="NZ_BAAANN010000030.1"/>
</dbReference>
<dbReference type="SUPFAM" id="SSF51905">
    <property type="entry name" value="FAD/NAD(P)-binding domain"/>
    <property type="match status" value="1"/>
</dbReference>
<keyword evidence="3" id="KW-0274">FAD</keyword>
<dbReference type="Pfam" id="PF01593">
    <property type="entry name" value="Amino_oxidase"/>
    <property type="match status" value="1"/>
</dbReference>
<dbReference type="EMBL" id="BAAANN010000030">
    <property type="protein sequence ID" value="GAA1978432.1"/>
    <property type="molecule type" value="Genomic_DNA"/>
</dbReference>
<comment type="caution">
    <text evidence="8">The sequence shown here is derived from an EMBL/GenBank/DDBJ whole genome shotgun (WGS) entry which is preliminary data.</text>
</comment>
<evidence type="ECO:0000259" key="7">
    <source>
        <dbReference type="Pfam" id="PF01593"/>
    </source>
</evidence>
<organism evidence="8 9">
    <name type="scientific">Amycolatopsis minnesotensis</name>
    <dbReference type="NCBI Taxonomy" id="337894"/>
    <lineage>
        <taxon>Bacteria</taxon>
        <taxon>Bacillati</taxon>
        <taxon>Actinomycetota</taxon>
        <taxon>Actinomycetes</taxon>
        <taxon>Pseudonocardiales</taxon>
        <taxon>Pseudonocardiaceae</taxon>
        <taxon>Amycolatopsis</taxon>
    </lineage>
</organism>
<dbReference type="PANTHER" id="PTHR46091:SF3">
    <property type="entry name" value="AMINE OXIDASE DOMAIN-CONTAINING PROTEIN"/>
    <property type="match status" value="1"/>
</dbReference>
<sequence>MAFEGDFPATGTRENWDAIVVGTGIGGLTAAAYLAASGRKVLALEAYDVAGGNSHMFRRRGAYEFDVGVHYLGDCGHGGILPSILSGLGIEDRVTFRPLDQERYDRVVLPSVTVEVPASWDRYRERLVAAMPEEAAGLSEFVTVCAAVADANRGRLLGVPGSDVMNLPPEIRRWNHRMLTQLFDHCGLSPRARTVLAATSGNYATAPNQTLVVLHANMVDDYMRGSYYPAGGGQALVAAFVEAIESHGGALWTNARVARIDVTDGRTTGVTLADGRKLNAPVVVSNADYRRTVLELAEGAFPAAAVKRSRDATMRLATSTTYVAMDRELDIPNGNVWYWPNEDIETAYRKVIEGDFDELPFAFMSFTSIKDHGTATVCPPGHANFEVMTLVPPGYEPWGVSEGPVNGGNYRRDPAYQKAKQRLTDGLLDLAEDILGPIRPHVTHVETATPLTHERYIRSSGGTPFGLATWGRAGHRPDVTTPVGGLYVAGQNTRFGAGIVSVAVSGVAAASAVMGEELMPEVYRGKVYGNSELLPERAPGWDPLEVSRGAGRKGERGLPRLRALSEQQALTH</sequence>
<keyword evidence="5" id="KW-0520">NAD</keyword>
<proteinExistence type="predicted"/>
<evidence type="ECO:0000313" key="8">
    <source>
        <dbReference type="EMBL" id="GAA1978432.1"/>
    </source>
</evidence>
<accession>A0ABN2S0V6</accession>
<evidence type="ECO:0000256" key="4">
    <source>
        <dbReference type="ARBA" id="ARBA00022857"/>
    </source>
</evidence>
<evidence type="ECO:0000256" key="6">
    <source>
        <dbReference type="SAM" id="MobiDB-lite"/>
    </source>
</evidence>
<reference evidence="8 9" key="1">
    <citation type="journal article" date="2019" name="Int. J. Syst. Evol. Microbiol.">
        <title>The Global Catalogue of Microorganisms (GCM) 10K type strain sequencing project: providing services to taxonomists for standard genome sequencing and annotation.</title>
        <authorList>
            <consortium name="The Broad Institute Genomics Platform"/>
            <consortium name="The Broad Institute Genome Sequencing Center for Infectious Disease"/>
            <person name="Wu L."/>
            <person name="Ma J."/>
        </authorList>
    </citation>
    <scope>NUCLEOTIDE SEQUENCE [LARGE SCALE GENOMIC DNA]</scope>
    <source>
        <strain evidence="8 9">JCM 14545</strain>
    </source>
</reference>
<keyword evidence="4" id="KW-0521">NADP</keyword>
<keyword evidence="9" id="KW-1185">Reference proteome</keyword>
<dbReference type="InterPro" id="IPR052206">
    <property type="entry name" value="Retinol_saturase"/>
</dbReference>
<feature type="domain" description="Amine oxidase" evidence="7">
    <location>
        <begin position="25"/>
        <end position="514"/>
    </location>
</feature>
<gene>
    <name evidence="8" type="ORF">GCM10009754_63040</name>
</gene>
<evidence type="ECO:0000256" key="1">
    <source>
        <dbReference type="ARBA" id="ARBA00022630"/>
    </source>
</evidence>
<feature type="region of interest" description="Disordered" evidence="6">
    <location>
        <begin position="538"/>
        <end position="559"/>
    </location>
</feature>
<dbReference type="Proteomes" id="UP001501116">
    <property type="component" value="Unassembled WGS sequence"/>
</dbReference>
<evidence type="ECO:0000313" key="9">
    <source>
        <dbReference type="Proteomes" id="UP001501116"/>
    </source>
</evidence>
<dbReference type="PANTHER" id="PTHR46091">
    <property type="entry name" value="BLR7054 PROTEIN"/>
    <property type="match status" value="1"/>
</dbReference>
<keyword evidence="2" id="KW-0732">Signal</keyword>
<dbReference type="InterPro" id="IPR036188">
    <property type="entry name" value="FAD/NAD-bd_sf"/>
</dbReference>
<dbReference type="Gene3D" id="3.50.50.60">
    <property type="entry name" value="FAD/NAD(P)-binding domain"/>
    <property type="match status" value="2"/>
</dbReference>
<evidence type="ECO:0000256" key="2">
    <source>
        <dbReference type="ARBA" id="ARBA00022729"/>
    </source>
</evidence>
<dbReference type="InterPro" id="IPR002937">
    <property type="entry name" value="Amino_oxidase"/>
</dbReference>
<keyword evidence="1" id="KW-0285">Flavoprotein</keyword>
<evidence type="ECO:0000256" key="5">
    <source>
        <dbReference type="ARBA" id="ARBA00023027"/>
    </source>
</evidence>